<dbReference type="InterPro" id="IPR031100">
    <property type="entry name" value="LOG_fam"/>
</dbReference>
<proteinExistence type="predicted"/>
<dbReference type="STRING" id="29655.A0A0K9NYH7"/>
<dbReference type="Gene3D" id="3.40.50.450">
    <property type="match status" value="1"/>
</dbReference>
<name>A0A0K9NYH7_ZOSMR</name>
<dbReference type="OrthoDB" id="414463at2759"/>
<keyword evidence="2" id="KW-1185">Reference proteome</keyword>
<evidence type="ECO:0000313" key="1">
    <source>
        <dbReference type="EMBL" id="KMZ61000.1"/>
    </source>
</evidence>
<evidence type="ECO:0000313" key="2">
    <source>
        <dbReference type="Proteomes" id="UP000036987"/>
    </source>
</evidence>
<organism evidence="1 2">
    <name type="scientific">Zostera marina</name>
    <name type="common">Eelgrass</name>
    <dbReference type="NCBI Taxonomy" id="29655"/>
    <lineage>
        <taxon>Eukaryota</taxon>
        <taxon>Viridiplantae</taxon>
        <taxon>Streptophyta</taxon>
        <taxon>Embryophyta</taxon>
        <taxon>Tracheophyta</taxon>
        <taxon>Spermatophyta</taxon>
        <taxon>Magnoliopsida</taxon>
        <taxon>Liliopsida</taxon>
        <taxon>Zosteraceae</taxon>
        <taxon>Zostera</taxon>
    </lineage>
</organism>
<gene>
    <name evidence="1" type="ORF">ZOSMA_55G00520</name>
</gene>
<dbReference type="PANTHER" id="PTHR31208">
    <property type="entry name" value="EXPRESSED PROTEIN"/>
    <property type="match status" value="1"/>
</dbReference>
<accession>A0A0K9NYH7</accession>
<dbReference type="OMA" id="HPHYIKT"/>
<dbReference type="Pfam" id="PF03641">
    <property type="entry name" value="Lysine_decarbox"/>
    <property type="match status" value="1"/>
</dbReference>
<protein>
    <submittedName>
        <fullName evidence="1">Decarboxylase family protein</fullName>
    </submittedName>
</protein>
<dbReference type="AlphaFoldDB" id="A0A0K9NYH7"/>
<dbReference type="Proteomes" id="UP000036987">
    <property type="component" value="Unassembled WGS sequence"/>
</dbReference>
<comment type="caution">
    <text evidence="1">The sequence shown here is derived from an EMBL/GenBank/DDBJ whole genome shotgun (WGS) entry which is preliminary data.</text>
</comment>
<reference evidence="2" key="1">
    <citation type="journal article" date="2016" name="Nature">
        <title>The genome of the seagrass Zostera marina reveals angiosperm adaptation to the sea.</title>
        <authorList>
            <person name="Olsen J.L."/>
            <person name="Rouze P."/>
            <person name="Verhelst B."/>
            <person name="Lin Y.-C."/>
            <person name="Bayer T."/>
            <person name="Collen J."/>
            <person name="Dattolo E."/>
            <person name="De Paoli E."/>
            <person name="Dittami S."/>
            <person name="Maumus F."/>
            <person name="Michel G."/>
            <person name="Kersting A."/>
            <person name="Lauritano C."/>
            <person name="Lohaus R."/>
            <person name="Toepel M."/>
            <person name="Tonon T."/>
            <person name="Vanneste K."/>
            <person name="Amirebrahimi M."/>
            <person name="Brakel J."/>
            <person name="Bostroem C."/>
            <person name="Chovatia M."/>
            <person name="Grimwood J."/>
            <person name="Jenkins J.W."/>
            <person name="Jueterbock A."/>
            <person name="Mraz A."/>
            <person name="Stam W.T."/>
            <person name="Tice H."/>
            <person name="Bornberg-Bauer E."/>
            <person name="Green P.J."/>
            <person name="Pearson G.A."/>
            <person name="Procaccini G."/>
            <person name="Duarte C.M."/>
            <person name="Schmutz J."/>
            <person name="Reusch T.B.H."/>
            <person name="Van de Peer Y."/>
        </authorList>
    </citation>
    <scope>NUCLEOTIDE SEQUENCE [LARGE SCALE GENOMIC DNA]</scope>
    <source>
        <strain evidence="2">cv. Finnish</strain>
    </source>
</reference>
<dbReference type="EMBL" id="LFYR01001545">
    <property type="protein sequence ID" value="KMZ61000.1"/>
    <property type="molecule type" value="Genomic_DNA"/>
</dbReference>
<dbReference type="PANTHER" id="PTHR31208:SF11">
    <property type="entry name" value="CYTOKININ RIBOSIDE 5'-MONOPHOSPHATE PHOSPHORIBOHYDROLASE"/>
    <property type="match status" value="1"/>
</dbReference>
<sequence length="278" mass="31092">MEISLTGYSDLTFCYGRSKSSKLDVQNRKFQICSSRFSGTEERNSPREVKLEIQKCYDLIKKLGRGAVYLGSSRFDSQHSHYKQTFELGREVAKLLDCTTWTGAGPGLMDAVVKGALAAKKTVGGFKIGREAGEWTSSNFHPYLPEDTYLTCRFFSARKHGLVDAAMRRSSSEMTAVVGLPGGIGTLDEIFEVLSLIQLKRIGSSFPVPFLLMNYDSYYSKLLDFIADCETKGTLDKGEIDSIWKVCDSNLQALEYLVDFYNLTSPKMPLLEEVNLPN</sequence>
<dbReference type="SUPFAM" id="SSF102405">
    <property type="entry name" value="MCP/YpsA-like"/>
    <property type="match status" value="1"/>
</dbReference>